<dbReference type="GeneID" id="19334735"/>
<proteinExistence type="predicted"/>
<sequence length="381" mass="39728">MRFSQVPRPLLHLLTTILLAPPSTFAFPDPIPPKLAGFSLNELFGRQACSGTTCGYYGQLCCGSGQACYTDAASIVSCTASTQVTAAGGYYSVYTTTYVQTDLVTVTSVMSTYIGGAVATGIACGQNQQSCGSICCASNQYCFSPEQSQCKEAAVGSSGSPSGYTVVGGAGATAVAPVRPTSSSYQTITQTASPTTTVPFIAPVATGANVTVTGSEQNNGGGGLSGGAIAGIVIGVLVGLLLLGLLCFYCCLKGLLDGCLACFGLGGRKRRREVVEEERYSHHSHHGGAGGAGGGRTWYGASRPPARVDRRDKKSHDGKNLLGIGAGLAALWAVLGLKRKRDKRRHDEKYSEYSYSSDYYTSASSASSDDRRTHGTRYSRR</sequence>
<feature type="signal peptide" evidence="3">
    <location>
        <begin position="1"/>
        <end position="26"/>
    </location>
</feature>
<evidence type="ECO:0000313" key="4">
    <source>
        <dbReference type="EMBL" id="EME87610.1"/>
    </source>
</evidence>
<dbReference type="KEGG" id="pfj:MYCFIDRAFT_184582"/>
<keyword evidence="3" id="KW-0732">Signal</keyword>
<feature type="compositionally biased region" description="Basic and acidic residues" evidence="1">
    <location>
        <begin position="306"/>
        <end position="317"/>
    </location>
</feature>
<gene>
    <name evidence="4" type="ORF">MYCFIDRAFT_184582</name>
</gene>
<dbReference type="Proteomes" id="UP000016932">
    <property type="component" value="Unassembled WGS sequence"/>
</dbReference>
<dbReference type="STRING" id="383855.N1Q622"/>
<keyword evidence="5" id="KW-1185">Reference proteome</keyword>
<dbReference type="RefSeq" id="XP_007920994.1">
    <property type="nucleotide sequence ID" value="XM_007922803.1"/>
</dbReference>
<keyword evidence="2" id="KW-0472">Membrane</keyword>
<evidence type="ECO:0000256" key="3">
    <source>
        <dbReference type="SAM" id="SignalP"/>
    </source>
</evidence>
<evidence type="ECO:0000313" key="5">
    <source>
        <dbReference type="Proteomes" id="UP000016932"/>
    </source>
</evidence>
<dbReference type="eggNOG" id="ENOG502SK6S">
    <property type="taxonomic scope" value="Eukaryota"/>
</dbReference>
<dbReference type="HOGENOM" id="CLU_043314_0_0_1"/>
<feature type="region of interest" description="Disordered" evidence="1">
    <location>
        <begin position="276"/>
        <end position="317"/>
    </location>
</feature>
<feature type="compositionally biased region" description="Low complexity" evidence="1">
    <location>
        <begin position="352"/>
        <end position="367"/>
    </location>
</feature>
<feature type="region of interest" description="Disordered" evidence="1">
    <location>
        <begin position="345"/>
        <end position="381"/>
    </location>
</feature>
<protein>
    <submittedName>
        <fullName evidence="4">Uncharacterized protein</fullName>
    </submittedName>
</protein>
<dbReference type="VEuPathDB" id="FungiDB:MYCFIDRAFT_184582"/>
<evidence type="ECO:0000256" key="1">
    <source>
        <dbReference type="SAM" id="MobiDB-lite"/>
    </source>
</evidence>
<accession>N1Q622</accession>
<reference evidence="4 5" key="1">
    <citation type="journal article" date="2012" name="PLoS Pathog.">
        <title>Diverse lifestyles and strategies of plant pathogenesis encoded in the genomes of eighteen Dothideomycetes fungi.</title>
        <authorList>
            <person name="Ohm R.A."/>
            <person name="Feau N."/>
            <person name="Henrissat B."/>
            <person name="Schoch C.L."/>
            <person name="Horwitz B.A."/>
            <person name="Barry K.W."/>
            <person name="Condon B.J."/>
            <person name="Copeland A.C."/>
            <person name="Dhillon B."/>
            <person name="Glaser F."/>
            <person name="Hesse C.N."/>
            <person name="Kosti I."/>
            <person name="LaButti K."/>
            <person name="Lindquist E.A."/>
            <person name="Lucas S."/>
            <person name="Salamov A.A."/>
            <person name="Bradshaw R.E."/>
            <person name="Ciuffetti L."/>
            <person name="Hamelin R.C."/>
            <person name="Kema G.H.J."/>
            <person name="Lawrence C."/>
            <person name="Scott J.A."/>
            <person name="Spatafora J.W."/>
            <person name="Turgeon B.G."/>
            <person name="de Wit P.J.G.M."/>
            <person name="Zhong S."/>
            <person name="Goodwin S.B."/>
            <person name="Grigoriev I.V."/>
        </authorList>
    </citation>
    <scope>NUCLEOTIDE SEQUENCE [LARGE SCALE GENOMIC DNA]</scope>
    <source>
        <strain evidence="4 5">CIRAD86</strain>
    </source>
</reference>
<feature type="transmembrane region" description="Helical" evidence="2">
    <location>
        <begin position="320"/>
        <end position="337"/>
    </location>
</feature>
<dbReference type="PANTHER" id="PTHR16861:SF10">
    <property type="entry name" value="MID2 DOMAIN-CONTAINING PROTEIN"/>
    <property type="match status" value="1"/>
</dbReference>
<keyword evidence="2" id="KW-0812">Transmembrane</keyword>
<organism evidence="4 5">
    <name type="scientific">Pseudocercospora fijiensis (strain CIRAD86)</name>
    <name type="common">Black leaf streak disease fungus</name>
    <name type="synonym">Mycosphaerella fijiensis</name>
    <dbReference type="NCBI Taxonomy" id="383855"/>
    <lineage>
        <taxon>Eukaryota</taxon>
        <taxon>Fungi</taxon>
        <taxon>Dikarya</taxon>
        <taxon>Ascomycota</taxon>
        <taxon>Pezizomycotina</taxon>
        <taxon>Dothideomycetes</taxon>
        <taxon>Dothideomycetidae</taxon>
        <taxon>Mycosphaerellales</taxon>
        <taxon>Mycosphaerellaceae</taxon>
        <taxon>Pseudocercospora</taxon>
    </lineage>
</organism>
<dbReference type="PANTHER" id="PTHR16861">
    <property type="entry name" value="GLYCOPROTEIN 38"/>
    <property type="match status" value="1"/>
</dbReference>
<name>N1Q622_PSEFD</name>
<dbReference type="OrthoDB" id="5425848at2759"/>
<feature type="transmembrane region" description="Helical" evidence="2">
    <location>
        <begin position="228"/>
        <end position="252"/>
    </location>
</feature>
<feature type="chain" id="PRO_5004109938" evidence="3">
    <location>
        <begin position="27"/>
        <end position="381"/>
    </location>
</feature>
<dbReference type="AlphaFoldDB" id="N1Q622"/>
<feature type="compositionally biased region" description="Gly residues" evidence="1">
    <location>
        <begin position="287"/>
        <end position="297"/>
    </location>
</feature>
<evidence type="ECO:0000256" key="2">
    <source>
        <dbReference type="SAM" id="Phobius"/>
    </source>
</evidence>
<keyword evidence="2" id="KW-1133">Transmembrane helix</keyword>
<dbReference type="EMBL" id="KB446555">
    <property type="protein sequence ID" value="EME87610.1"/>
    <property type="molecule type" value="Genomic_DNA"/>
</dbReference>